<keyword evidence="5 9" id="KW-0223">Dioxygenase</keyword>
<keyword evidence="8 9" id="KW-0486">Methionine biosynthesis</keyword>
<evidence type="ECO:0000256" key="7">
    <source>
        <dbReference type="ARBA" id="ARBA00023004"/>
    </source>
</evidence>
<feature type="binding site" evidence="9">
    <location>
        <position position="90"/>
    </location>
    <ligand>
        <name>Ni(2+)</name>
        <dbReference type="ChEBI" id="CHEBI:49786"/>
    </ligand>
</feature>
<reference evidence="10 11" key="1">
    <citation type="submission" date="2018-08" db="EMBL/GenBank/DDBJ databases">
        <title>Acidipila sp. 4G-K13, an acidobacterium isolated from forest soil.</title>
        <authorList>
            <person name="Gao Z.-H."/>
            <person name="Qiu L.-H."/>
        </authorList>
    </citation>
    <scope>NUCLEOTIDE SEQUENCE [LARGE SCALE GENOMIC DNA]</scope>
    <source>
        <strain evidence="10 11">4G-K13</strain>
    </source>
</reference>
<dbReference type="GO" id="GO:0019284">
    <property type="term" value="P:L-methionine salvage from S-adenosylmethionine"/>
    <property type="evidence" value="ECO:0007669"/>
    <property type="project" value="InterPro"/>
</dbReference>
<dbReference type="Gene3D" id="2.60.120.10">
    <property type="entry name" value="Jelly Rolls"/>
    <property type="match status" value="1"/>
</dbReference>
<dbReference type="GO" id="GO:0005506">
    <property type="term" value="F:iron ion binding"/>
    <property type="evidence" value="ECO:0007669"/>
    <property type="project" value="UniProtKB-UniRule"/>
</dbReference>
<evidence type="ECO:0000256" key="6">
    <source>
        <dbReference type="ARBA" id="ARBA00023002"/>
    </source>
</evidence>
<feature type="site" description="May play a role in transmitting local conformational changes" evidence="9">
    <location>
        <position position="95"/>
    </location>
</feature>
<comment type="caution">
    <text evidence="10">The sequence shown here is derived from an EMBL/GenBank/DDBJ whole genome shotgun (WGS) entry which is preliminary data.</text>
</comment>
<comment type="function">
    <text evidence="9">Catalyzes 2 different reactions between oxygene and the acireductone 1,2-dihydroxy-3-keto-5-methylthiopentene (DHK-MTPene) depending upon the metal bound in the active site. Fe-containing acireductone dioxygenase (Fe-ARD) produces formate and 2-keto-4-methylthiobutyrate (KMTB), the alpha-ketoacid precursor of methionine in the methionine recycle pathway. Ni-containing acireductone dioxygenase (Ni-ARD) produces methylthiopropionate, carbon monoxide and formate, and does not lie on the methionine recycle pathway.</text>
</comment>
<dbReference type="GO" id="GO:0016151">
    <property type="term" value="F:nickel cation binding"/>
    <property type="evidence" value="ECO:0007669"/>
    <property type="project" value="UniProtKB-UniRule"/>
</dbReference>
<name>A0A372IPC3_9BACT</name>
<dbReference type="Proteomes" id="UP000264702">
    <property type="component" value="Unassembled WGS sequence"/>
</dbReference>
<dbReference type="InterPro" id="IPR014710">
    <property type="entry name" value="RmlC-like_jellyroll"/>
</dbReference>
<feature type="binding site" evidence="9">
    <location>
        <position position="96"/>
    </location>
    <ligand>
        <name>Fe(2+)</name>
        <dbReference type="ChEBI" id="CHEBI:29033"/>
    </ligand>
</feature>
<sequence length="192" mass="21701">MAVVEIPDEKIVLREESKIRAYLAEVGIEYQHWQTGRISADAPADDLLAAYAPEIHALKEKGGYTTADIIDITPETEGLAAMLARFNREHWHNEDEVRITLRGRGLFHIHPHGRSVFSIEVTEGDLICVPRDTHHWFNLCSDHNIRAIRLFQDKTGWTPYYTSSGVDSRYEPVCFGPAYIGPRQSGAFDVPA</sequence>
<feature type="binding site" evidence="9">
    <location>
        <position position="92"/>
    </location>
    <ligand>
        <name>Ni(2+)</name>
        <dbReference type="ChEBI" id="CHEBI:49786"/>
    </ligand>
</feature>
<evidence type="ECO:0000256" key="1">
    <source>
        <dbReference type="ARBA" id="ARBA00000428"/>
    </source>
</evidence>
<feature type="binding site" evidence="9">
    <location>
        <position position="135"/>
    </location>
    <ligand>
        <name>Ni(2+)</name>
        <dbReference type="ChEBI" id="CHEBI:49786"/>
    </ligand>
</feature>
<comment type="subunit">
    <text evidence="9">Monomer.</text>
</comment>
<dbReference type="EC" id="1.13.11.53" evidence="9"/>
<dbReference type="InterPro" id="IPR011051">
    <property type="entry name" value="RmlC_Cupin_sf"/>
</dbReference>
<accession>A0A372IPC3</accession>
<organism evidence="10 11">
    <name type="scientific">Paracidobacterium acidisoli</name>
    <dbReference type="NCBI Taxonomy" id="2303751"/>
    <lineage>
        <taxon>Bacteria</taxon>
        <taxon>Pseudomonadati</taxon>
        <taxon>Acidobacteriota</taxon>
        <taxon>Terriglobia</taxon>
        <taxon>Terriglobales</taxon>
        <taxon>Acidobacteriaceae</taxon>
        <taxon>Paracidobacterium</taxon>
    </lineage>
</organism>
<comment type="pathway">
    <text evidence="9">Amino-acid biosynthesis; L-methionine biosynthesis via salvage pathway; L-methionine from S-methyl-5-thio-alpha-D-ribose 1-phosphate: step 5/6.</text>
</comment>
<dbReference type="EMBL" id="QVQT01000003">
    <property type="protein sequence ID" value="RFU16728.1"/>
    <property type="molecule type" value="Genomic_DNA"/>
</dbReference>
<evidence type="ECO:0000256" key="9">
    <source>
        <dbReference type="HAMAP-Rule" id="MF_01682"/>
    </source>
</evidence>
<keyword evidence="6 9" id="KW-0560">Oxidoreductase</keyword>
<evidence type="ECO:0000256" key="4">
    <source>
        <dbReference type="ARBA" id="ARBA00022723"/>
    </source>
</evidence>
<feature type="binding site" evidence="9">
    <location>
        <position position="135"/>
    </location>
    <ligand>
        <name>Fe(2+)</name>
        <dbReference type="ChEBI" id="CHEBI:29033"/>
    </ligand>
</feature>
<comment type="cofactor">
    <cofactor evidence="9">
        <name>Ni(2+)</name>
        <dbReference type="ChEBI" id="CHEBI:49786"/>
    </cofactor>
    <text evidence="9">Binds 1 nickel ion per monomer.</text>
</comment>
<keyword evidence="7 9" id="KW-0408">Iron</keyword>
<evidence type="ECO:0000256" key="5">
    <source>
        <dbReference type="ARBA" id="ARBA00022964"/>
    </source>
</evidence>
<comment type="cofactor">
    <cofactor evidence="9">
        <name>Fe(2+)</name>
        <dbReference type="ChEBI" id="CHEBI:29033"/>
    </cofactor>
    <text evidence="9">Binds 1 Fe(2+) cation per monomer.</text>
</comment>
<dbReference type="CDD" id="cd02232">
    <property type="entry name" value="cupin_ARD"/>
    <property type="match status" value="1"/>
</dbReference>
<evidence type="ECO:0000256" key="3">
    <source>
        <dbReference type="ARBA" id="ARBA00022605"/>
    </source>
</evidence>
<proteinExistence type="inferred from homology"/>
<dbReference type="GO" id="GO:0010308">
    <property type="term" value="F:acireductone dioxygenase (Ni2+-requiring) activity"/>
    <property type="evidence" value="ECO:0007669"/>
    <property type="project" value="UniProtKB-UniRule"/>
</dbReference>
<comment type="catalytic activity">
    <reaction evidence="1 9">
        <text>1,2-dihydroxy-5-(methylsulfanyl)pent-1-en-3-one + O2 = 4-methylsulfanyl-2-oxobutanoate + formate + 2 H(+)</text>
        <dbReference type="Rhea" id="RHEA:24504"/>
        <dbReference type="ChEBI" id="CHEBI:15378"/>
        <dbReference type="ChEBI" id="CHEBI:15379"/>
        <dbReference type="ChEBI" id="CHEBI:15740"/>
        <dbReference type="ChEBI" id="CHEBI:16723"/>
        <dbReference type="ChEBI" id="CHEBI:49252"/>
        <dbReference type="EC" id="1.13.11.54"/>
    </reaction>
</comment>
<feature type="site" description="Important to generate the dianion" evidence="9">
    <location>
        <position position="98"/>
    </location>
</feature>
<dbReference type="UniPathway" id="UPA00904">
    <property type="reaction ID" value="UER00878"/>
</dbReference>
<keyword evidence="2 9" id="KW-0533">Nickel</keyword>
<dbReference type="RefSeq" id="WP_117298897.1">
    <property type="nucleotide sequence ID" value="NZ_QVQT02000003.1"/>
</dbReference>
<dbReference type="AlphaFoldDB" id="A0A372IPC3"/>
<dbReference type="PANTHER" id="PTHR23418">
    <property type="entry name" value="ACIREDUCTONE DIOXYGENASE"/>
    <property type="match status" value="1"/>
</dbReference>
<gene>
    <name evidence="9" type="primary">mtnD</name>
    <name evidence="10" type="ORF">D0Y96_08200</name>
</gene>
<dbReference type="GO" id="GO:0019509">
    <property type="term" value="P:L-methionine salvage from methylthioadenosine"/>
    <property type="evidence" value="ECO:0007669"/>
    <property type="project" value="UniProtKB-UniRule"/>
</dbReference>
<dbReference type="HAMAP" id="MF_01682">
    <property type="entry name" value="Salvage_MtnD"/>
    <property type="match status" value="1"/>
</dbReference>
<feature type="binding site" evidence="9">
    <location>
        <position position="96"/>
    </location>
    <ligand>
        <name>Ni(2+)</name>
        <dbReference type="ChEBI" id="CHEBI:49786"/>
    </ligand>
</feature>
<comment type="similarity">
    <text evidence="9">Belongs to the acireductone dioxygenase (ARD) family.</text>
</comment>
<dbReference type="Pfam" id="PF03079">
    <property type="entry name" value="ARD"/>
    <property type="match status" value="1"/>
</dbReference>
<comment type="catalytic activity">
    <reaction evidence="9">
        <text>1,2-dihydroxy-5-(methylsulfanyl)pent-1-en-3-one + O2 = 3-(methylsulfanyl)propanoate + CO + formate + 2 H(+)</text>
        <dbReference type="Rhea" id="RHEA:14161"/>
        <dbReference type="ChEBI" id="CHEBI:15378"/>
        <dbReference type="ChEBI" id="CHEBI:15379"/>
        <dbReference type="ChEBI" id="CHEBI:15740"/>
        <dbReference type="ChEBI" id="CHEBI:17245"/>
        <dbReference type="ChEBI" id="CHEBI:49016"/>
        <dbReference type="ChEBI" id="CHEBI:49252"/>
        <dbReference type="EC" id="1.13.11.53"/>
    </reaction>
</comment>
<keyword evidence="11" id="KW-1185">Reference proteome</keyword>
<keyword evidence="4 9" id="KW-0479">Metal-binding</keyword>
<evidence type="ECO:0000256" key="8">
    <source>
        <dbReference type="ARBA" id="ARBA00023167"/>
    </source>
</evidence>
<dbReference type="PANTHER" id="PTHR23418:SF0">
    <property type="entry name" value="ACIREDUCTONE DIOXYGENASE"/>
    <property type="match status" value="1"/>
</dbReference>
<evidence type="ECO:0000256" key="2">
    <source>
        <dbReference type="ARBA" id="ARBA00022596"/>
    </source>
</evidence>
<feature type="site" description="May play a role in metal incorporation in vivo" evidence="9">
    <location>
        <position position="89"/>
    </location>
</feature>
<dbReference type="SUPFAM" id="SSF51182">
    <property type="entry name" value="RmlC-like cupins"/>
    <property type="match status" value="1"/>
</dbReference>
<dbReference type="InterPro" id="IPR004313">
    <property type="entry name" value="ARD"/>
</dbReference>
<evidence type="ECO:0000313" key="11">
    <source>
        <dbReference type="Proteomes" id="UP000264702"/>
    </source>
</evidence>
<dbReference type="EC" id="1.13.11.54" evidence="9"/>
<dbReference type="InterPro" id="IPR023956">
    <property type="entry name" value="ARD_bac"/>
</dbReference>
<evidence type="ECO:0000313" key="10">
    <source>
        <dbReference type="EMBL" id="RFU16728.1"/>
    </source>
</evidence>
<feature type="binding site" evidence="9">
    <location>
        <position position="92"/>
    </location>
    <ligand>
        <name>Fe(2+)</name>
        <dbReference type="ChEBI" id="CHEBI:29033"/>
    </ligand>
</feature>
<protein>
    <recommendedName>
        <fullName evidence="9">Acireductone dioxygenase</fullName>
    </recommendedName>
    <alternativeName>
        <fullName evidence="9">1,2-dihydroxy-3-keto-5-methylthiopentene dioxygenase</fullName>
        <shortName evidence="9">DHK-MTPene dioxygenase</shortName>
    </alternativeName>
    <alternativeName>
        <fullName evidence="9">Acireductone dioxygenase (Fe(2+)-requiring)</fullName>
        <shortName evidence="9">ARD'</shortName>
        <shortName evidence="9">Fe-ARD</shortName>
        <ecNumber evidence="9">1.13.11.54</ecNumber>
    </alternativeName>
    <alternativeName>
        <fullName evidence="9">Acireductone dioxygenase (Ni(2+)-requiring)</fullName>
        <shortName evidence="9">ARD</shortName>
        <shortName evidence="9">Ni-ARD</shortName>
        <ecNumber evidence="9">1.13.11.53</ecNumber>
    </alternativeName>
</protein>
<feature type="binding site" evidence="9">
    <location>
        <position position="90"/>
    </location>
    <ligand>
        <name>Fe(2+)</name>
        <dbReference type="ChEBI" id="CHEBI:29033"/>
    </ligand>
</feature>
<dbReference type="OrthoDB" id="9795636at2"/>
<dbReference type="GO" id="GO:0010309">
    <property type="term" value="F:acireductone dioxygenase [iron(II)-requiring] activity"/>
    <property type="evidence" value="ECO:0007669"/>
    <property type="project" value="UniProtKB-UniRule"/>
</dbReference>
<keyword evidence="3 9" id="KW-0028">Amino-acid biosynthesis</keyword>